<dbReference type="GO" id="GO:0015697">
    <property type="term" value="P:quaternary ammonium group transport"/>
    <property type="evidence" value="ECO:0007669"/>
    <property type="project" value="UniProtKB-ARBA"/>
</dbReference>
<dbReference type="PANTHER" id="PTHR42781:SF4">
    <property type="entry name" value="SPERMIDINE_PUTRESCINE IMPORT ATP-BINDING PROTEIN POTA"/>
    <property type="match status" value="1"/>
</dbReference>
<evidence type="ECO:0000256" key="1">
    <source>
        <dbReference type="ARBA" id="ARBA00022448"/>
    </source>
</evidence>
<evidence type="ECO:0000259" key="9">
    <source>
        <dbReference type="PROSITE" id="PS50893"/>
    </source>
</evidence>
<dbReference type="InterPro" id="IPR015853">
    <property type="entry name" value="ABC_transpr_FbpC"/>
</dbReference>
<dbReference type="GO" id="GO:0005524">
    <property type="term" value="F:ATP binding"/>
    <property type="evidence" value="ECO:0007669"/>
    <property type="project" value="UniProtKB-KW"/>
</dbReference>
<keyword evidence="3" id="KW-0410">Iron transport</keyword>
<dbReference type="InterPro" id="IPR027417">
    <property type="entry name" value="P-loop_NTPase"/>
</dbReference>
<evidence type="ECO:0000256" key="7">
    <source>
        <dbReference type="ARBA" id="ARBA00023065"/>
    </source>
</evidence>
<dbReference type="InterPro" id="IPR003439">
    <property type="entry name" value="ABC_transporter-like_ATP-bd"/>
</dbReference>
<keyword evidence="5" id="KW-0067">ATP-binding</keyword>
<comment type="caution">
    <text evidence="10">The sequence shown here is derived from an EMBL/GenBank/DDBJ whole genome shotgun (WGS) entry which is preliminary data.</text>
</comment>
<sequence>MKLLEVQQLSCQFEQNQILKNLELDVAENEIVCLLGASGCGKTTLLKAIAGLVPTTQGIIKLAGRVINQIPVEQRQIGLIFQDYALFPHLTVADNIQFGLTKLAKSERQTIMQQMLNVVKLEGFEQRFPHELSGGQQQRVAVARALACQPTLLLLDEPFSNIDSQTRYSMIQEIKQILKSQKVPAIFVTHSKEEAFAFADKIAVMDQGRIMQIGTPNRLYHQPINHFVADFLGTTNYLSCEIYADRRFKSPIGSYCLPSETEYSEGHYQWLLRPEQILIKPDNTGQGQIINKLFLGQYYRYQIAINGIHLTAYHIADLPLQSAVSIDLHCQEFVFFPAE</sequence>
<dbReference type="PROSITE" id="PS50893">
    <property type="entry name" value="ABC_TRANSPORTER_2"/>
    <property type="match status" value="1"/>
</dbReference>
<keyword evidence="2" id="KW-1003">Cell membrane</keyword>
<keyword evidence="7" id="KW-0406">Ion transport</keyword>
<evidence type="ECO:0000313" key="10">
    <source>
        <dbReference type="EMBL" id="OOF78706.1"/>
    </source>
</evidence>
<evidence type="ECO:0000313" key="11">
    <source>
        <dbReference type="Proteomes" id="UP000189114"/>
    </source>
</evidence>
<proteinExistence type="predicted"/>
<reference evidence="11" key="1">
    <citation type="submission" date="2016-10" db="EMBL/GenBank/DDBJ databases">
        <title>Rodentibacter gen. nov. and new species.</title>
        <authorList>
            <person name="Christensen H."/>
        </authorList>
    </citation>
    <scope>NUCLEOTIDE SEQUENCE [LARGE SCALE GENOMIC DNA]</scope>
    <source>
        <strain evidence="11">Ppn152</strain>
    </source>
</reference>
<dbReference type="PROSITE" id="PS00211">
    <property type="entry name" value="ABC_TRANSPORTER_1"/>
    <property type="match status" value="1"/>
</dbReference>
<dbReference type="GO" id="GO:0016887">
    <property type="term" value="F:ATP hydrolysis activity"/>
    <property type="evidence" value="ECO:0007669"/>
    <property type="project" value="InterPro"/>
</dbReference>
<keyword evidence="1" id="KW-0813">Transport</keyword>
<accession>A0A1V3KM56</accession>
<dbReference type="SUPFAM" id="SSF50331">
    <property type="entry name" value="MOP-like"/>
    <property type="match status" value="1"/>
</dbReference>
<dbReference type="AlphaFoldDB" id="A0A1V3KM56"/>
<dbReference type="InterPro" id="IPR050093">
    <property type="entry name" value="ABC_SmlMolc_Importer"/>
</dbReference>
<dbReference type="PANTHER" id="PTHR42781">
    <property type="entry name" value="SPERMIDINE/PUTRESCINE IMPORT ATP-BINDING PROTEIN POTA"/>
    <property type="match status" value="1"/>
</dbReference>
<dbReference type="Proteomes" id="UP000189114">
    <property type="component" value="Unassembled WGS sequence"/>
</dbReference>
<evidence type="ECO:0000256" key="3">
    <source>
        <dbReference type="ARBA" id="ARBA00022496"/>
    </source>
</evidence>
<evidence type="ECO:0000256" key="6">
    <source>
        <dbReference type="ARBA" id="ARBA00023004"/>
    </source>
</evidence>
<dbReference type="CDD" id="cd03259">
    <property type="entry name" value="ABC_Carb_Solutes_like"/>
    <property type="match status" value="1"/>
</dbReference>
<protein>
    <submittedName>
        <fullName evidence="10">ABC transporter</fullName>
    </submittedName>
</protein>
<dbReference type="InterPro" id="IPR008995">
    <property type="entry name" value="Mo/tungstate-bd_C_term_dom"/>
</dbReference>
<evidence type="ECO:0000256" key="8">
    <source>
        <dbReference type="ARBA" id="ARBA00023136"/>
    </source>
</evidence>
<dbReference type="FunFam" id="3.40.50.300:FF:000425">
    <property type="entry name" value="Probable ABC transporter, ATP-binding subunit"/>
    <property type="match status" value="1"/>
</dbReference>
<evidence type="ECO:0000256" key="2">
    <source>
        <dbReference type="ARBA" id="ARBA00022475"/>
    </source>
</evidence>
<dbReference type="GO" id="GO:0015408">
    <property type="term" value="F:ABC-type ferric iron transporter activity"/>
    <property type="evidence" value="ECO:0007669"/>
    <property type="project" value="InterPro"/>
</dbReference>
<dbReference type="Pfam" id="PF00005">
    <property type="entry name" value="ABC_tran"/>
    <property type="match status" value="1"/>
</dbReference>
<feature type="domain" description="ABC transporter" evidence="9">
    <location>
        <begin position="4"/>
        <end position="232"/>
    </location>
</feature>
<organism evidence="10 11">
    <name type="scientific">Rodentibacter caecimuris</name>
    <dbReference type="NCBI Taxonomy" id="1796644"/>
    <lineage>
        <taxon>Bacteria</taxon>
        <taxon>Pseudomonadati</taxon>
        <taxon>Pseudomonadota</taxon>
        <taxon>Gammaproteobacteria</taxon>
        <taxon>Pasteurellales</taxon>
        <taxon>Pasteurellaceae</taxon>
        <taxon>Rodentibacter</taxon>
    </lineage>
</organism>
<dbReference type="InterPro" id="IPR003593">
    <property type="entry name" value="AAA+_ATPase"/>
</dbReference>
<keyword evidence="4" id="KW-0547">Nucleotide-binding</keyword>
<dbReference type="InterPro" id="IPR017871">
    <property type="entry name" value="ABC_transporter-like_CS"/>
</dbReference>
<evidence type="ECO:0000256" key="4">
    <source>
        <dbReference type="ARBA" id="ARBA00022741"/>
    </source>
</evidence>
<dbReference type="SUPFAM" id="SSF52540">
    <property type="entry name" value="P-loop containing nucleoside triphosphate hydrolases"/>
    <property type="match status" value="1"/>
</dbReference>
<dbReference type="EMBL" id="MLAE01000021">
    <property type="protein sequence ID" value="OOF78706.1"/>
    <property type="molecule type" value="Genomic_DNA"/>
</dbReference>
<keyword evidence="6" id="KW-0408">Iron</keyword>
<dbReference type="GO" id="GO:0016020">
    <property type="term" value="C:membrane"/>
    <property type="evidence" value="ECO:0007669"/>
    <property type="project" value="InterPro"/>
</dbReference>
<keyword evidence="8" id="KW-0472">Membrane</keyword>
<gene>
    <name evidence="10" type="ORF">BKG96_05185</name>
</gene>
<dbReference type="SMART" id="SM00382">
    <property type="entry name" value="AAA"/>
    <property type="match status" value="1"/>
</dbReference>
<dbReference type="Gene3D" id="2.40.50.100">
    <property type="match status" value="1"/>
</dbReference>
<evidence type="ECO:0000256" key="5">
    <source>
        <dbReference type="ARBA" id="ARBA00022840"/>
    </source>
</evidence>
<dbReference type="RefSeq" id="WP_077586610.1">
    <property type="nucleotide sequence ID" value="NZ_MLAE01000021.1"/>
</dbReference>
<name>A0A1V3KM56_9PAST</name>
<dbReference type="Gene3D" id="3.40.50.300">
    <property type="entry name" value="P-loop containing nucleotide triphosphate hydrolases"/>
    <property type="match status" value="1"/>
</dbReference>